<dbReference type="CDD" id="cd09641">
    <property type="entry name" value="Cas3''_I"/>
    <property type="match status" value="1"/>
</dbReference>
<evidence type="ECO:0000256" key="8">
    <source>
        <dbReference type="ARBA" id="ARBA00023118"/>
    </source>
</evidence>
<keyword evidence="11" id="KW-1185">Reference proteome</keyword>
<feature type="domain" description="HD Cas3-type" evidence="9">
    <location>
        <begin position="13"/>
        <end position="234"/>
    </location>
</feature>
<evidence type="ECO:0000313" key="10">
    <source>
        <dbReference type="EMBL" id="MFC7316042.1"/>
    </source>
</evidence>
<sequence length="892" mass="98375">MVDFTRRPSHVTRAGERVPLDRHLGDVAERVGWLVPADAETPNGDSLCELAVTVAEIHDFGKLTSWFHDHLTDGAEAVSEGPTHHAPLGALVAHRVLVEKGFEGTDPLLGFLAVARHHGRLPDATSYVYRACVDSGDRLPRLYREDPPDQIDDIDGSVPNLAVELLDRTGASDTMWETVRSEIPDVRRTREYRSVAEPVCTGSRRLREAPGKLPEGFYAALVQVWSALVLADKTSTKHLVSGVPVDREAYSVTQPRRVAVDAYVRNLQAENASDDLTEETVAMNERREEARQSIRRRAEAFEASDRDVATLTLPTGMGKTLSGLDAALTVLDGESNGRLIYALPYTSIVDQLAEVSRTVFDAAEGDDLLTVDHHLAETLVKLATDSETVPDDAVEDLATLLGESWRSGMVVTTFVQLFESLAGPTNARAMKLPALYDSVVVLDEPQALPLKWWPLVNRLMEVLTQQYGASVIAMTATQPRLLSDDGREPFELVEDSGRYFDALDRLEFDLHPTVESYLGGAEEPETLGYAEAADTLAGRLKEGTSVLSICNTIDSARELAEAVETAVDPVVVNEVYQSRLGELSYDPDTPVIRQTGWSRTLDPRETVEEVLSATPDNGAALLHLTTRHRPCDRAHLIEVATELLDRDVPLAFVSTQLVEAGVDVSFEEVFRDYAPMDSIVQAAGRCNRSFDRDRGRVTVWFLDPPENRTVPPASSIYGLHGESLTKVTARALSSVYDGTPIPERTVTTDAVERYFEELDARGVGSEGLAEHVDVAEAEKLGRLSLIEERSAVDVVVARTDGEERLFEEIRKARTEHRWDDVDDLVDATRELQVSVPVYRDDRDANEKIRGLHPLVPGGERRWLDGRPGHDGGYFDAMEGFVVPDTTAEARLL</sequence>
<organism evidence="10 11">
    <name type="scientific">Halomarina halobia</name>
    <dbReference type="NCBI Taxonomy" id="3033386"/>
    <lineage>
        <taxon>Archaea</taxon>
        <taxon>Methanobacteriati</taxon>
        <taxon>Methanobacteriota</taxon>
        <taxon>Stenosarchaea group</taxon>
        <taxon>Halobacteria</taxon>
        <taxon>Halobacteriales</taxon>
        <taxon>Natronomonadaceae</taxon>
        <taxon>Halomarina</taxon>
    </lineage>
</organism>
<keyword evidence="8" id="KW-0051">Antiviral defense</keyword>
<evidence type="ECO:0000313" key="11">
    <source>
        <dbReference type="Proteomes" id="UP001596547"/>
    </source>
</evidence>
<dbReference type="GO" id="GO:0016787">
    <property type="term" value="F:hydrolase activity"/>
    <property type="evidence" value="ECO:0007669"/>
    <property type="project" value="UniProtKB-KW"/>
</dbReference>
<keyword evidence="7" id="KW-0067">ATP-binding</keyword>
<dbReference type="EMBL" id="JBHTBF010000001">
    <property type="protein sequence ID" value="MFC7316042.1"/>
    <property type="molecule type" value="Genomic_DNA"/>
</dbReference>
<keyword evidence="10" id="KW-0540">Nuclease</keyword>
<gene>
    <name evidence="10" type="ORF">ACFQPE_04430</name>
</gene>
<dbReference type="GO" id="GO:0004519">
    <property type="term" value="F:endonuclease activity"/>
    <property type="evidence" value="ECO:0007669"/>
    <property type="project" value="UniProtKB-KW"/>
</dbReference>
<dbReference type="NCBIfam" id="TIGR01596">
    <property type="entry name" value="cas3_HD"/>
    <property type="match status" value="1"/>
</dbReference>
<keyword evidence="5" id="KW-0378">Hydrolase</keyword>
<evidence type="ECO:0000259" key="9">
    <source>
        <dbReference type="PROSITE" id="PS51643"/>
    </source>
</evidence>
<dbReference type="InterPro" id="IPR011545">
    <property type="entry name" value="DEAD/DEAH_box_helicase_dom"/>
</dbReference>
<keyword evidence="10" id="KW-0255">Endonuclease</keyword>
<dbReference type="Gene3D" id="1.10.3210.30">
    <property type="match status" value="1"/>
</dbReference>
<evidence type="ECO:0000256" key="5">
    <source>
        <dbReference type="ARBA" id="ARBA00022801"/>
    </source>
</evidence>
<reference evidence="10 11" key="1">
    <citation type="journal article" date="2019" name="Int. J. Syst. Evol. Microbiol.">
        <title>The Global Catalogue of Microorganisms (GCM) 10K type strain sequencing project: providing services to taxonomists for standard genome sequencing and annotation.</title>
        <authorList>
            <consortium name="The Broad Institute Genomics Platform"/>
            <consortium name="The Broad Institute Genome Sequencing Center for Infectious Disease"/>
            <person name="Wu L."/>
            <person name="Ma J."/>
        </authorList>
    </citation>
    <scope>NUCLEOTIDE SEQUENCE [LARGE SCALE GENOMIC DNA]</scope>
    <source>
        <strain evidence="10 11">PSR21</strain>
    </source>
</reference>
<proteinExistence type="inferred from homology"/>
<name>A0ABD6A6V9_9EURY</name>
<dbReference type="CDD" id="cd17930">
    <property type="entry name" value="DEXHc_cas3"/>
    <property type="match status" value="1"/>
</dbReference>
<protein>
    <submittedName>
        <fullName evidence="10">CRISPR-associated endonuclease Cas3</fullName>
    </submittedName>
</protein>
<evidence type="ECO:0000256" key="2">
    <source>
        <dbReference type="ARBA" id="ARBA00009046"/>
    </source>
</evidence>
<dbReference type="InterPro" id="IPR006483">
    <property type="entry name" value="CRISPR-assoc_Cas3_HD"/>
</dbReference>
<keyword evidence="3" id="KW-0479">Metal-binding</keyword>
<comment type="similarity">
    <text evidence="2">In the central section; belongs to the CRISPR-associated helicase Cas3 family.</text>
</comment>
<dbReference type="InterPro" id="IPR027417">
    <property type="entry name" value="P-loop_NTPase"/>
</dbReference>
<dbReference type="GO" id="GO:0004386">
    <property type="term" value="F:helicase activity"/>
    <property type="evidence" value="ECO:0007669"/>
    <property type="project" value="UniProtKB-KW"/>
</dbReference>
<keyword evidence="6" id="KW-0347">Helicase</keyword>
<keyword evidence="4" id="KW-0547">Nucleotide-binding</keyword>
<dbReference type="AlphaFoldDB" id="A0ABD6A6V9"/>
<evidence type="ECO:0000256" key="3">
    <source>
        <dbReference type="ARBA" id="ARBA00022723"/>
    </source>
</evidence>
<evidence type="ECO:0000256" key="4">
    <source>
        <dbReference type="ARBA" id="ARBA00022741"/>
    </source>
</evidence>
<comment type="caution">
    <text evidence="10">The sequence shown here is derived from an EMBL/GenBank/DDBJ whole genome shotgun (WGS) entry which is preliminary data.</text>
</comment>
<dbReference type="RefSeq" id="WP_276305439.1">
    <property type="nucleotide sequence ID" value="NZ_CP119992.1"/>
</dbReference>
<accession>A0ABD6A6V9</accession>
<dbReference type="InterPro" id="IPR038257">
    <property type="entry name" value="CRISPR-assoc_Cas3_HD_sf"/>
</dbReference>
<comment type="similarity">
    <text evidence="1">In the N-terminal section; belongs to the CRISPR-associated nuclease Cas3-HD family.</text>
</comment>
<dbReference type="GO" id="GO:0005524">
    <property type="term" value="F:ATP binding"/>
    <property type="evidence" value="ECO:0007669"/>
    <property type="project" value="UniProtKB-KW"/>
</dbReference>
<dbReference type="InterPro" id="IPR054712">
    <property type="entry name" value="Cas3-like_dom"/>
</dbReference>
<dbReference type="Pfam" id="PF22590">
    <property type="entry name" value="Cas3-like_C_2"/>
    <property type="match status" value="1"/>
</dbReference>
<dbReference type="Pfam" id="PF00270">
    <property type="entry name" value="DEAD"/>
    <property type="match status" value="1"/>
</dbReference>
<dbReference type="Proteomes" id="UP001596547">
    <property type="component" value="Unassembled WGS sequence"/>
</dbReference>
<dbReference type="Pfam" id="PF18019">
    <property type="entry name" value="Cas3_HD"/>
    <property type="match status" value="1"/>
</dbReference>
<dbReference type="Gene3D" id="3.40.50.300">
    <property type="entry name" value="P-loop containing nucleotide triphosphate hydrolases"/>
    <property type="match status" value="1"/>
</dbReference>
<dbReference type="GO" id="GO:0046872">
    <property type="term" value="F:metal ion binding"/>
    <property type="evidence" value="ECO:0007669"/>
    <property type="project" value="UniProtKB-KW"/>
</dbReference>
<dbReference type="GeneID" id="79315021"/>
<dbReference type="PROSITE" id="PS51643">
    <property type="entry name" value="HD_CAS3"/>
    <property type="match status" value="1"/>
</dbReference>
<evidence type="ECO:0000256" key="7">
    <source>
        <dbReference type="ARBA" id="ARBA00022840"/>
    </source>
</evidence>
<dbReference type="GO" id="GO:0051607">
    <property type="term" value="P:defense response to virus"/>
    <property type="evidence" value="ECO:0007669"/>
    <property type="project" value="UniProtKB-KW"/>
</dbReference>
<evidence type="ECO:0000256" key="6">
    <source>
        <dbReference type="ARBA" id="ARBA00022806"/>
    </source>
</evidence>
<dbReference type="SUPFAM" id="SSF52540">
    <property type="entry name" value="P-loop containing nucleoside triphosphate hydrolases"/>
    <property type="match status" value="1"/>
</dbReference>
<evidence type="ECO:0000256" key="1">
    <source>
        <dbReference type="ARBA" id="ARBA00006847"/>
    </source>
</evidence>